<evidence type="ECO:0000256" key="1">
    <source>
        <dbReference type="SAM" id="MobiDB-lite"/>
    </source>
</evidence>
<dbReference type="AlphaFoldDB" id="A0ABD3MUB8"/>
<feature type="compositionally biased region" description="Low complexity" evidence="1">
    <location>
        <begin position="55"/>
        <end position="64"/>
    </location>
</feature>
<name>A0ABD3MUB8_9STRA</name>
<protein>
    <submittedName>
        <fullName evidence="2">Uncharacterized protein</fullName>
    </submittedName>
</protein>
<reference evidence="2 3" key="1">
    <citation type="submission" date="2024-10" db="EMBL/GenBank/DDBJ databases">
        <title>Updated reference genomes for cyclostephanoid diatoms.</title>
        <authorList>
            <person name="Roberts W.R."/>
            <person name="Alverson A.J."/>
        </authorList>
    </citation>
    <scope>NUCLEOTIDE SEQUENCE [LARGE SCALE GENOMIC DNA]</scope>
    <source>
        <strain evidence="2 3">AJA276-08</strain>
    </source>
</reference>
<proteinExistence type="predicted"/>
<sequence length="188" mass="20584">MMPNENVTLSKEEAHWSSFRSAVAGVQQLLTGLSFSDEAEMERSSGHARKELYGSNVNSSSASSRDAQSTKPQSGLCNERATQPYLPPQDISKNRWDGGNIEISESHRHLELIGLEEVDKSAYGRNNHVGNELFPPALSSAHSSHATTSLSIAVQQLVETKLKLALTESERDELDFQLMQSIAGDKVS</sequence>
<evidence type="ECO:0000313" key="2">
    <source>
        <dbReference type="EMBL" id="KAL3765832.1"/>
    </source>
</evidence>
<dbReference type="EMBL" id="JALLAZ020001742">
    <property type="protein sequence ID" value="KAL3765832.1"/>
    <property type="molecule type" value="Genomic_DNA"/>
</dbReference>
<evidence type="ECO:0000313" key="3">
    <source>
        <dbReference type="Proteomes" id="UP001530315"/>
    </source>
</evidence>
<organism evidence="2 3">
    <name type="scientific">Stephanodiscus triporus</name>
    <dbReference type="NCBI Taxonomy" id="2934178"/>
    <lineage>
        <taxon>Eukaryota</taxon>
        <taxon>Sar</taxon>
        <taxon>Stramenopiles</taxon>
        <taxon>Ochrophyta</taxon>
        <taxon>Bacillariophyta</taxon>
        <taxon>Coscinodiscophyceae</taxon>
        <taxon>Thalassiosirophycidae</taxon>
        <taxon>Stephanodiscales</taxon>
        <taxon>Stephanodiscaceae</taxon>
        <taxon>Stephanodiscus</taxon>
    </lineage>
</organism>
<keyword evidence="3" id="KW-1185">Reference proteome</keyword>
<feature type="compositionally biased region" description="Basic and acidic residues" evidence="1">
    <location>
        <begin position="41"/>
        <end position="52"/>
    </location>
</feature>
<dbReference type="Proteomes" id="UP001530315">
    <property type="component" value="Unassembled WGS sequence"/>
</dbReference>
<feature type="compositionally biased region" description="Polar residues" evidence="1">
    <location>
        <begin position="65"/>
        <end position="76"/>
    </location>
</feature>
<accession>A0ABD3MUB8</accession>
<feature type="region of interest" description="Disordered" evidence="1">
    <location>
        <begin position="41"/>
        <end position="93"/>
    </location>
</feature>
<gene>
    <name evidence="2" type="ORF">ACHAW5_004149</name>
</gene>
<comment type="caution">
    <text evidence="2">The sequence shown here is derived from an EMBL/GenBank/DDBJ whole genome shotgun (WGS) entry which is preliminary data.</text>
</comment>